<keyword evidence="2" id="KW-1185">Reference proteome</keyword>
<dbReference type="AlphaFoldDB" id="A0A4S8MXL2"/>
<feature type="non-terminal residue" evidence="1">
    <location>
        <position position="1"/>
    </location>
</feature>
<evidence type="ECO:0000313" key="1">
    <source>
        <dbReference type="EMBL" id="THV07851.1"/>
    </source>
</evidence>
<organism evidence="1 2">
    <name type="scientific">Dendrothele bispora (strain CBS 962.96)</name>
    <dbReference type="NCBI Taxonomy" id="1314807"/>
    <lineage>
        <taxon>Eukaryota</taxon>
        <taxon>Fungi</taxon>
        <taxon>Dikarya</taxon>
        <taxon>Basidiomycota</taxon>
        <taxon>Agaricomycotina</taxon>
        <taxon>Agaricomycetes</taxon>
        <taxon>Agaricomycetidae</taxon>
        <taxon>Agaricales</taxon>
        <taxon>Agaricales incertae sedis</taxon>
        <taxon>Dendrothele</taxon>
    </lineage>
</organism>
<proteinExistence type="predicted"/>
<reference evidence="1 2" key="1">
    <citation type="journal article" date="2019" name="Nat. Ecol. Evol.">
        <title>Megaphylogeny resolves global patterns of mushroom evolution.</title>
        <authorList>
            <person name="Varga T."/>
            <person name="Krizsan K."/>
            <person name="Foldi C."/>
            <person name="Dima B."/>
            <person name="Sanchez-Garcia M."/>
            <person name="Sanchez-Ramirez S."/>
            <person name="Szollosi G.J."/>
            <person name="Szarkandi J.G."/>
            <person name="Papp V."/>
            <person name="Albert L."/>
            <person name="Andreopoulos W."/>
            <person name="Angelini C."/>
            <person name="Antonin V."/>
            <person name="Barry K.W."/>
            <person name="Bougher N.L."/>
            <person name="Buchanan P."/>
            <person name="Buyck B."/>
            <person name="Bense V."/>
            <person name="Catcheside P."/>
            <person name="Chovatia M."/>
            <person name="Cooper J."/>
            <person name="Damon W."/>
            <person name="Desjardin D."/>
            <person name="Finy P."/>
            <person name="Geml J."/>
            <person name="Haridas S."/>
            <person name="Hughes K."/>
            <person name="Justo A."/>
            <person name="Karasinski D."/>
            <person name="Kautmanova I."/>
            <person name="Kiss B."/>
            <person name="Kocsube S."/>
            <person name="Kotiranta H."/>
            <person name="LaButti K.M."/>
            <person name="Lechner B.E."/>
            <person name="Liimatainen K."/>
            <person name="Lipzen A."/>
            <person name="Lukacs Z."/>
            <person name="Mihaltcheva S."/>
            <person name="Morgado L.N."/>
            <person name="Niskanen T."/>
            <person name="Noordeloos M.E."/>
            <person name="Ohm R.A."/>
            <person name="Ortiz-Santana B."/>
            <person name="Ovrebo C."/>
            <person name="Racz N."/>
            <person name="Riley R."/>
            <person name="Savchenko A."/>
            <person name="Shiryaev A."/>
            <person name="Soop K."/>
            <person name="Spirin V."/>
            <person name="Szebenyi C."/>
            <person name="Tomsovsky M."/>
            <person name="Tulloss R.E."/>
            <person name="Uehling J."/>
            <person name="Grigoriev I.V."/>
            <person name="Vagvolgyi C."/>
            <person name="Papp T."/>
            <person name="Martin F.M."/>
            <person name="Miettinen O."/>
            <person name="Hibbett D.S."/>
            <person name="Nagy L.G."/>
        </authorList>
    </citation>
    <scope>NUCLEOTIDE SEQUENCE [LARGE SCALE GENOMIC DNA]</scope>
    <source>
        <strain evidence="1 2">CBS 962.96</strain>
    </source>
</reference>
<dbReference type="OrthoDB" id="2536866at2759"/>
<protein>
    <submittedName>
        <fullName evidence="1">Uncharacterized protein</fullName>
    </submittedName>
</protein>
<evidence type="ECO:0000313" key="2">
    <source>
        <dbReference type="Proteomes" id="UP000297245"/>
    </source>
</evidence>
<feature type="non-terminal residue" evidence="1">
    <location>
        <position position="271"/>
    </location>
</feature>
<accession>A0A4S8MXL2</accession>
<name>A0A4S8MXL2_DENBC</name>
<dbReference type="EMBL" id="ML179036">
    <property type="protein sequence ID" value="THV07851.1"/>
    <property type="molecule type" value="Genomic_DNA"/>
</dbReference>
<gene>
    <name evidence="1" type="ORF">K435DRAFT_576839</name>
</gene>
<sequence>YVAPPPTVFAVDGDNPYAAWLAARTPPKHKPTLSTLPSHLLLEVVYSTFPQEDGNHEGESKIVRQRENLYWLETSLRLVSRKMYIACMHILRSTYLSTYDSLVRAPYTSDPFPSWEVFPAIIDRNPYHTPIVSPVHRELCTLDKFIAVLAHEDFLLDSTSLHLGRSEAYKDIFDLMQPKTRLEDLVAIEGARFGVISLGRSSPPPSIASDSIPEITPIPFSCVSVSFSPRKLALVYSPSPTTKRTLVEVERSREETLEVCAKRLVTALRDW</sequence>
<dbReference type="Proteomes" id="UP000297245">
    <property type="component" value="Unassembled WGS sequence"/>
</dbReference>